<dbReference type="PANTHER" id="PTHR38926">
    <property type="entry name" value="F-BOX DOMAIN CONTAINING PROTEIN, EXPRESSED"/>
    <property type="match status" value="1"/>
</dbReference>
<comment type="caution">
    <text evidence="2">The sequence shown here is derived from an EMBL/GenBank/DDBJ whole genome shotgun (WGS) entry which is preliminary data.</text>
</comment>
<keyword evidence="3" id="KW-1185">Reference proteome</keyword>
<dbReference type="InterPro" id="IPR032675">
    <property type="entry name" value="LRR_dom_sf"/>
</dbReference>
<reference evidence="2" key="1">
    <citation type="submission" date="2020-11" db="EMBL/GenBank/DDBJ databases">
        <authorList>
            <consortium name="DOE Joint Genome Institute"/>
            <person name="Ahrendt S."/>
            <person name="Riley R."/>
            <person name="Andreopoulos W."/>
            <person name="LaButti K."/>
            <person name="Pangilinan J."/>
            <person name="Ruiz-duenas F.J."/>
            <person name="Barrasa J.M."/>
            <person name="Sanchez-Garcia M."/>
            <person name="Camarero S."/>
            <person name="Miyauchi S."/>
            <person name="Serrano A."/>
            <person name="Linde D."/>
            <person name="Babiker R."/>
            <person name="Drula E."/>
            <person name="Ayuso-Fernandez I."/>
            <person name="Pacheco R."/>
            <person name="Padilla G."/>
            <person name="Ferreira P."/>
            <person name="Barriuso J."/>
            <person name="Kellner H."/>
            <person name="Castanera R."/>
            <person name="Alfaro M."/>
            <person name="Ramirez L."/>
            <person name="Pisabarro A.G."/>
            <person name="Kuo A."/>
            <person name="Tritt A."/>
            <person name="Lipzen A."/>
            <person name="He G."/>
            <person name="Yan M."/>
            <person name="Ng V."/>
            <person name="Cullen D."/>
            <person name="Martin F."/>
            <person name="Rosso M.-N."/>
            <person name="Henrissat B."/>
            <person name="Hibbett D."/>
            <person name="Martinez A.T."/>
            <person name="Grigoriev I.V."/>
        </authorList>
    </citation>
    <scope>NUCLEOTIDE SEQUENCE</scope>
    <source>
        <strain evidence="2">AH 44721</strain>
    </source>
</reference>
<sequence length="503" mass="57598">MSGNPLFSYLTGLTRLIPTLCFKLFTINSQVSSMLLDFQRELPICTFCTDSHGHKHDVPCPMTTGELCAPCTKLKQLEAQIQETKKALDNLLEQHRETRSHSNRAHDPIIHRLPMEIASLIFQFCLPVIPPDGILAIPYREMASPLILGAVCRYWRNVAWATPQLWSVVPISVSRSRRNARVILDLAREWLGRSGRLPLSIGLYADDDLKFCELVNEYSTRWHMLDLHVSLSMFSHFQGSWEKSSPLQSLHLSALYGYYPPDLIPQELVLRGGSPKAIEIEWSRLTSITLTRAIPGDCLDILKLCPQLKHYKIELNEPFAPEDDIVIHNQLEHLELEENCFNFPSQQISYFLTRSSSPPLKQLSIDFVNMDQEAVISLLRTLSSLERLKIQSNKDRAPSPDALLRLLAATSSTDGPPGQDFLPILRYFSYSRPSSYTGFSWSLVTNIFGRLSSLQDPHRRPLEEVNLSFGKDHYEKWEPRSYINQKSLSRFFTLLNHGRKLYF</sequence>
<feature type="coiled-coil region" evidence="1">
    <location>
        <begin position="74"/>
        <end position="101"/>
    </location>
</feature>
<gene>
    <name evidence="2" type="ORF">CPB84DRAFT_1795973</name>
</gene>
<dbReference type="Proteomes" id="UP000724874">
    <property type="component" value="Unassembled WGS sequence"/>
</dbReference>
<evidence type="ECO:0000313" key="3">
    <source>
        <dbReference type="Proteomes" id="UP000724874"/>
    </source>
</evidence>
<dbReference type="Gene3D" id="1.20.1280.50">
    <property type="match status" value="1"/>
</dbReference>
<evidence type="ECO:0008006" key="4">
    <source>
        <dbReference type="Google" id="ProtNLM"/>
    </source>
</evidence>
<dbReference type="OrthoDB" id="3139566at2759"/>
<accession>A0A9P5NBE8</accession>
<dbReference type="SUPFAM" id="SSF81383">
    <property type="entry name" value="F-box domain"/>
    <property type="match status" value="1"/>
</dbReference>
<dbReference type="AlphaFoldDB" id="A0A9P5NBE8"/>
<proteinExistence type="predicted"/>
<evidence type="ECO:0000256" key="1">
    <source>
        <dbReference type="SAM" id="Coils"/>
    </source>
</evidence>
<dbReference type="InterPro" id="IPR036047">
    <property type="entry name" value="F-box-like_dom_sf"/>
</dbReference>
<evidence type="ECO:0000313" key="2">
    <source>
        <dbReference type="EMBL" id="KAF8876212.1"/>
    </source>
</evidence>
<keyword evidence="1" id="KW-0175">Coiled coil</keyword>
<organism evidence="2 3">
    <name type="scientific">Gymnopilus junonius</name>
    <name type="common">Spectacular rustgill mushroom</name>
    <name type="synonym">Gymnopilus spectabilis subsp. junonius</name>
    <dbReference type="NCBI Taxonomy" id="109634"/>
    <lineage>
        <taxon>Eukaryota</taxon>
        <taxon>Fungi</taxon>
        <taxon>Dikarya</taxon>
        <taxon>Basidiomycota</taxon>
        <taxon>Agaricomycotina</taxon>
        <taxon>Agaricomycetes</taxon>
        <taxon>Agaricomycetidae</taxon>
        <taxon>Agaricales</taxon>
        <taxon>Agaricineae</taxon>
        <taxon>Hymenogastraceae</taxon>
        <taxon>Gymnopilus</taxon>
    </lineage>
</organism>
<protein>
    <recommendedName>
        <fullName evidence="4">F-box domain-containing protein</fullName>
    </recommendedName>
</protein>
<dbReference type="SUPFAM" id="SSF52047">
    <property type="entry name" value="RNI-like"/>
    <property type="match status" value="1"/>
</dbReference>
<name>A0A9P5NBE8_GYMJU</name>
<dbReference type="Gene3D" id="3.80.10.10">
    <property type="entry name" value="Ribonuclease Inhibitor"/>
    <property type="match status" value="1"/>
</dbReference>
<dbReference type="PANTHER" id="PTHR38926:SF5">
    <property type="entry name" value="F-BOX AND LEUCINE-RICH REPEAT PROTEIN 6"/>
    <property type="match status" value="1"/>
</dbReference>
<dbReference type="EMBL" id="JADNYJ010000185">
    <property type="protein sequence ID" value="KAF8876212.1"/>
    <property type="molecule type" value="Genomic_DNA"/>
</dbReference>